<dbReference type="CDD" id="cd14014">
    <property type="entry name" value="STKc_PknB_like"/>
    <property type="match status" value="1"/>
</dbReference>
<dbReference type="Gene3D" id="1.10.510.10">
    <property type="entry name" value="Transferase(Phosphotransferase) domain 1"/>
    <property type="match status" value="1"/>
</dbReference>
<dbReference type="Pfam" id="PF07714">
    <property type="entry name" value="PK_Tyr_Ser-Thr"/>
    <property type="match status" value="1"/>
</dbReference>
<comment type="caution">
    <text evidence="12">The sequence shown here is derived from an EMBL/GenBank/DDBJ whole genome shotgun (WGS) entry which is preliminary data.</text>
</comment>
<name>A0A419EZU5_9BACT</name>
<dbReference type="PROSITE" id="PS50011">
    <property type="entry name" value="PROTEIN_KINASE_DOM"/>
    <property type="match status" value="1"/>
</dbReference>
<evidence type="ECO:0000256" key="1">
    <source>
        <dbReference type="ARBA" id="ARBA00004300"/>
    </source>
</evidence>
<evidence type="ECO:0000256" key="2">
    <source>
        <dbReference type="ARBA" id="ARBA00004647"/>
    </source>
</evidence>
<dbReference type="PROSITE" id="PS50005">
    <property type="entry name" value="TPR"/>
    <property type="match status" value="1"/>
</dbReference>
<sequence>MSQNDKEQDRQSREFLGTRKHMKYGLSFFKKGEYEHAIGEFELILQHDRAYVRAYNNLGYIYRSLGVYDKAIEIWTEGLRIDPSYRRLQKNITSLQRFLKSKERRGESMPIGIEDFEIGIEWLSENAELLEIREGSLFDTYVIEDDQNTYALKTPRKALLMDETAKKVFVESCGNWLRLGQHDHIVHARSIEWVSGRPFLVMEYSADGSLRTLLSTMSKAGGLPIAQAVEIAVQVCLALSYVHASLGMAHGGIRAENVMLFRPAGQGREGRDETRTLRFLAKVSDIGEWAMFQNPQLFGNASGNIPRSMDDKESVRAPSGFLPVSPQAAAPELLESISTPNTRSDVYSFGVLLYEMLTGMLPFSGVDPSELLRTMSERPPEHLSAVNRRVHPSIGSICMKCLQRNPEARPGDFFEVADALLTYQERAEAALSDLSSLCNTFTRISRFQFKDGSRGTSLMIVGGTEFSSEVGQIWEILKRRADAERDEALRNRLAHISDAVLVPGLSVDDVYPTGASILDGLMSKPAEAYRRDLNVLRGSDGARAGAAASSSGGGPPQSEAHMSSEPPAQTAREESDIFGLGPAAEYSSLLRAGDSQGALKLLCRALQFRSEALLLEARNAPELLQALGRVVRSESLQMWTASLFQELPAISACPPPEEFLRLGTDTEDEIAAMVCGLLLMLGGEYAATLETFNMIPDEHYLPAFAIYAWALARFQSAGMENIRLNSLRNADGLLRDAIIAAKKSSKRTTVINASSPHASLSDAIFLRALILEQLAEHKSAIAHFRAWKAMPRPESRPPRKSLPWTNLVQGKSMYEVGMPSEGFIRWQRVLTQDLRAPFLALLEHGCDKPRVLLAKHVLTCCEDAISRFADNAVLWCLKAKLLHCMNRPHESLECTSRALALEDDFYPAHFVRMEALVLTGRFEEARDALKTCILREPYEPLFMLRNAEILCQTAELKRAIDELKRAIAHGLDLCELRLCIDEKKLAALEENAEFNSMREHLEQA</sequence>
<dbReference type="PROSITE" id="PS50293">
    <property type="entry name" value="TPR_REGION"/>
    <property type="match status" value="1"/>
</dbReference>
<dbReference type="InterPro" id="IPR001245">
    <property type="entry name" value="Ser-Thr/Tyr_kinase_cat_dom"/>
</dbReference>
<dbReference type="GO" id="GO:0005524">
    <property type="term" value="F:ATP binding"/>
    <property type="evidence" value="ECO:0007669"/>
    <property type="project" value="UniProtKB-KW"/>
</dbReference>
<feature type="domain" description="Protein kinase" evidence="11">
    <location>
        <begin position="126"/>
        <end position="421"/>
    </location>
</feature>
<dbReference type="GO" id="GO:0004674">
    <property type="term" value="F:protein serine/threonine kinase activity"/>
    <property type="evidence" value="ECO:0007669"/>
    <property type="project" value="TreeGrafter"/>
</dbReference>
<keyword evidence="8" id="KW-0963">Cytoplasm</keyword>
<organism evidence="12 13">
    <name type="scientific">Candidatus Abyssobacteria bacterium SURF_17</name>
    <dbReference type="NCBI Taxonomy" id="2093361"/>
    <lineage>
        <taxon>Bacteria</taxon>
        <taxon>Pseudomonadati</taxon>
        <taxon>Candidatus Hydrogenedentota</taxon>
        <taxon>Candidatus Abyssobacteria</taxon>
    </lineage>
</organism>
<keyword evidence="8" id="KW-0206">Cytoskeleton</keyword>
<feature type="region of interest" description="Disordered" evidence="10">
    <location>
        <begin position="543"/>
        <end position="574"/>
    </location>
</feature>
<dbReference type="Pfam" id="PF13181">
    <property type="entry name" value="TPR_8"/>
    <property type="match status" value="1"/>
</dbReference>
<comment type="similarity">
    <text evidence="3">Belongs to the protein kinase superfamily. NEK Ser/Thr protein kinase family. NIMA subfamily.</text>
</comment>
<evidence type="ECO:0000313" key="12">
    <source>
        <dbReference type="EMBL" id="RJP70774.1"/>
    </source>
</evidence>
<dbReference type="PANTHER" id="PTHR43289:SF6">
    <property type="entry name" value="SERINE_THREONINE-PROTEIN KINASE NEKL-3"/>
    <property type="match status" value="1"/>
</dbReference>
<evidence type="ECO:0000256" key="8">
    <source>
        <dbReference type="ARBA" id="ARBA00023212"/>
    </source>
</evidence>
<comment type="subcellular location">
    <subcellularLocation>
        <location evidence="1">Cytoplasm</location>
        <location evidence="1">Cytoskeleton</location>
        <location evidence="1">Microtubule organizing center</location>
        <location evidence="1">Centrosome</location>
    </subcellularLocation>
    <subcellularLocation>
        <location evidence="2">Cytoplasm</location>
        <location evidence="2">Cytoskeleton</location>
        <location evidence="2">Spindle pole</location>
    </subcellularLocation>
</comment>
<accession>A0A419EZU5</accession>
<dbReference type="SUPFAM" id="SSF48452">
    <property type="entry name" value="TPR-like"/>
    <property type="match status" value="2"/>
</dbReference>
<evidence type="ECO:0000256" key="9">
    <source>
        <dbReference type="PROSITE-ProRule" id="PRU00339"/>
    </source>
</evidence>
<dbReference type="InterPro" id="IPR011990">
    <property type="entry name" value="TPR-like_helical_dom_sf"/>
</dbReference>
<dbReference type="InterPro" id="IPR011009">
    <property type="entry name" value="Kinase-like_dom_sf"/>
</dbReference>
<dbReference type="EMBL" id="QZKI01000065">
    <property type="protein sequence ID" value="RJP70774.1"/>
    <property type="molecule type" value="Genomic_DNA"/>
</dbReference>
<dbReference type="GO" id="GO:0000922">
    <property type="term" value="C:spindle pole"/>
    <property type="evidence" value="ECO:0007669"/>
    <property type="project" value="UniProtKB-SubCell"/>
</dbReference>
<dbReference type="GO" id="GO:0005813">
    <property type="term" value="C:centrosome"/>
    <property type="evidence" value="ECO:0007669"/>
    <property type="project" value="UniProtKB-SubCell"/>
</dbReference>
<evidence type="ECO:0000256" key="4">
    <source>
        <dbReference type="ARBA" id="ARBA00022679"/>
    </source>
</evidence>
<dbReference type="InterPro" id="IPR019734">
    <property type="entry name" value="TPR_rpt"/>
</dbReference>
<dbReference type="AlphaFoldDB" id="A0A419EZU5"/>
<keyword evidence="4" id="KW-0808">Transferase</keyword>
<keyword evidence="5" id="KW-0547">Nucleotide-binding</keyword>
<evidence type="ECO:0000256" key="7">
    <source>
        <dbReference type="ARBA" id="ARBA00022840"/>
    </source>
</evidence>
<evidence type="ECO:0000256" key="3">
    <source>
        <dbReference type="ARBA" id="ARBA00010886"/>
    </source>
</evidence>
<dbReference type="SUPFAM" id="SSF56112">
    <property type="entry name" value="Protein kinase-like (PK-like)"/>
    <property type="match status" value="1"/>
</dbReference>
<keyword evidence="9" id="KW-0802">TPR repeat</keyword>
<gene>
    <name evidence="12" type="ORF">C4532_08815</name>
</gene>
<dbReference type="SMART" id="SM00028">
    <property type="entry name" value="TPR"/>
    <property type="match status" value="4"/>
</dbReference>
<evidence type="ECO:0000256" key="10">
    <source>
        <dbReference type="SAM" id="MobiDB-lite"/>
    </source>
</evidence>
<proteinExistence type="inferred from homology"/>
<keyword evidence="7" id="KW-0067">ATP-binding</keyword>
<protein>
    <recommendedName>
        <fullName evidence="11">Protein kinase domain-containing protein</fullName>
    </recommendedName>
</protein>
<keyword evidence="6" id="KW-0418">Kinase</keyword>
<evidence type="ECO:0000256" key="5">
    <source>
        <dbReference type="ARBA" id="ARBA00022741"/>
    </source>
</evidence>
<evidence type="ECO:0000256" key="6">
    <source>
        <dbReference type="ARBA" id="ARBA00022777"/>
    </source>
</evidence>
<dbReference type="Proteomes" id="UP000285961">
    <property type="component" value="Unassembled WGS sequence"/>
</dbReference>
<evidence type="ECO:0000259" key="11">
    <source>
        <dbReference type="PROSITE" id="PS50011"/>
    </source>
</evidence>
<dbReference type="PANTHER" id="PTHR43289">
    <property type="entry name" value="MITOGEN-ACTIVATED PROTEIN KINASE KINASE KINASE 20-RELATED"/>
    <property type="match status" value="1"/>
</dbReference>
<dbReference type="Gene3D" id="1.25.40.10">
    <property type="entry name" value="Tetratricopeptide repeat domain"/>
    <property type="match status" value="2"/>
</dbReference>
<dbReference type="InterPro" id="IPR000719">
    <property type="entry name" value="Prot_kinase_dom"/>
</dbReference>
<reference evidence="12 13" key="1">
    <citation type="journal article" date="2017" name="ISME J.">
        <title>Energy and carbon metabolisms in a deep terrestrial subsurface fluid microbial community.</title>
        <authorList>
            <person name="Momper L."/>
            <person name="Jungbluth S.P."/>
            <person name="Lee M.D."/>
            <person name="Amend J.P."/>
        </authorList>
    </citation>
    <scope>NUCLEOTIDE SEQUENCE [LARGE SCALE GENOMIC DNA]</scope>
    <source>
        <strain evidence="12">SURF_17</strain>
    </source>
</reference>
<feature type="repeat" description="TPR" evidence="9">
    <location>
        <begin position="52"/>
        <end position="85"/>
    </location>
</feature>
<evidence type="ECO:0000313" key="13">
    <source>
        <dbReference type="Proteomes" id="UP000285961"/>
    </source>
</evidence>